<dbReference type="Proteomes" id="UP001153076">
    <property type="component" value="Unassembled WGS sequence"/>
</dbReference>
<dbReference type="AlphaFoldDB" id="A0A9Q1KBY0"/>
<organism evidence="2 3">
    <name type="scientific">Carnegiea gigantea</name>
    <dbReference type="NCBI Taxonomy" id="171969"/>
    <lineage>
        <taxon>Eukaryota</taxon>
        <taxon>Viridiplantae</taxon>
        <taxon>Streptophyta</taxon>
        <taxon>Embryophyta</taxon>
        <taxon>Tracheophyta</taxon>
        <taxon>Spermatophyta</taxon>
        <taxon>Magnoliopsida</taxon>
        <taxon>eudicotyledons</taxon>
        <taxon>Gunneridae</taxon>
        <taxon>Pentapetalae</taxon>
        <taxon>Caryophyllales</taxon>
        <taxon>Cactineae</taxon>
        <taxon>Cactaceae</taxon>
        <taxon>Cactoideae</taxon>
        <taxon>Echinocereeae</taxon>
        <taxon>Carnegiea</taxon>
    </lineage>
</organism>
<proteinExistence type="predicted"/>
<dbReference type="EMBL" id="JAKOGI010000199">
    <property type="protein sequence ID" value="KAJ8440076.1"/>
    <property type="molecule type" value="Genomic_DNA"/>
</dbReference>
<keyword evidence="3" id="KW-1185">Reference proteome</keyword>
<evidence type="ECO:0000313" key="3">
    <source>
        <dbReference type="Proteomes" id="UP001153076"/>
    </source>
</evidence>
<accession>A0A9Q1KBY0</accession>
<feature type="region of interest" description="Disordered" evidence="1">
    <location>
        <begin position="185"/>
        <end position="222"/>
    </location>
</feature>
<gene>
    <name evidence="2" type="ORF">Cgig2_025275</name>
</gene>
<feature type="compositionally biased region" description="Basic and acidic residues" evidence="1">
    <location>
        <begin position="20"/>
        <end position="38"/>
    </location>
</feature>
<feature type="region of interest" description="Disordered" evidence="1">
    <location>
        <begin position="1"/>
        <end position="48"/>
    </location>
</feature>
<protein>
    <submittedName>
        <fullName evidence="2">Uncharacterized protein</fullName>
    </submittedName>
</protein>
<name>A0A9Q1KBY0_9CARY</name>
<comment type="caution">
    <text evidence="2">The sequence shown here is derived from an EMBL/GenBank/DDBJ whole genome shotgun (WGS) entry which is preliminary data.</text>
</comment>
<evidence type="ECO:0000313" key="2">
    <source>
        <dbReference type="EMBL" id="KAJ8440076.1"/>
    </source>
</evidence>
<sequence>MESDRCSTALDTKSTPTTYAKDDPIAKVGKVQHDDGKVMPENVSEGELGDCDSQCTKMLLDNGSYVKDDSSTQVEATKFCIEGDNSSSGSIMRVKEFDRMEELSTGACSSIDSNMEFEEQNANPKSAPPDATSVTRQDYLMVSTYIQGQICDQKCEAAYQKIELGNSLEFFDNHTLSDMVIRVHHSDHQSQQSNMTDGEQCREKKSRARQRTSIPQPAQESNIGENKYELKLFNANSIAWYTEDCNPGKRIKRWRYNGDNQFDQGTHLDRLCGKRKAEGSRLEDD</sequence>
<feature type="compositionally biased region" description="Polar residues" evidence="1">
    <location>
        <begin position="9"/>
        <end position="18"/>
    </location>
</feature>
<reference evidence="2" key="1">
    <citation type="submission" date="2022-04" db="EMBL/GenBank/DDBJ databases">
        <title>Carnegiea gigantea Genome sequencing and assembly v2.</title>
        <authorList>
            <person name="Copetti D."/>
            <person name="Sanderson M.J."/>
            <person name="Burquez A."/>
            <person name="Wojciechowski M.F."/>
        </authorList>
    </citation>
    <scope>NUCLEOTIDE SEQUENCE</scope>
    <source>
        <strain evidence="2">SGP5-SGP5p</strain>
        <tissue evidence="2">Aerial part</tissue>
    </source>
</reference>
<evidence type="ECO:0000256" key="1">
    <source>
        <dbReference type="SAM" id="MobiDB-lite"/>
    </source>
</evidence>
<feature type="compositionally biased region" description="Polar residues" evidence="1">
    <location>
        <begin position="211"/>
        <end position="222"/>
    </location>
</feature>